<proteinExistence type="predicted"/>
<dbReference type="OrthoDB" id="1304083at2759"/>
<organism evidence="1 2">
    <name type="scientific">Solanum commersonii</name>
    <name type="common">Commerson's wild potato</name>
    <name type="synonym">Commerson's nightshade</name>
    <dbReference type="NCBI Taxonomy" id="4109"/>
    <lineage>
        <taxon>Eukaryota</taxon>
        <taxon>Viridiplantae</taxon>
        <taxon>Streptophyta</taxon>
        <taxon>Embryophyta</taxon>
        <taxon>Tracheophyta</taxon>
        <taxon>Spermatophyta</taxon>
        <taxon>Magnoliopsida</taxon>
        <taxon>eudicotyledons</taxon>
        <taxon>Gunneridae</taxon>
        <taxon>Pentapetalae</taxon>
        <taxon>asterids</taxon>
        <taxon>lamiids</taxon>
        <taxon>Solanales</taxon>
        <taxon>Solanaceae</taxon>
        <taxon>Solanoideae</taxon>
        <taxon>Solaneae</taxon>
        <taxon>Solanum</taxon>
    </lineage>
</organism>
<evidence type="ECO:0000313" key="1">
    <source>
        <dbReference type="EMBL" id="KAG5590493.1"/>
    </source>
</evidence>
<reference evidence="1 2" key="1">
    <citation type="submission" date="2020-09" db="EMBL/GenBank/DDBJ databases">
        <title>De no assembly of potato wild relative species, Solanum commersonii.</title>
        <authorList>
            <person name="Cho K."/>
        </authorList>
    </citation>
    <scope>NUCLEOTIDE SEQUENCE [LARGE SCALE GENOMIC DNA]</scope>
    <source>
        <strain evidence="1">LZ3.2</strain>
        <tissue evidence="1">Leaf</tissue>
    </source>
</reference>
<gene>
    <name evidence="1" type="ORF">H5410_041007</name>
</gene>
<feature type="non-terminal residue" evidence="1">
    <location>
        <position position="1"/>
    </location>
</feature>
<evidence type="ECO:0000313" key="2">
    <source>
        <dbReference type="Proteomes" id="UP000824120"/>
    </source>
</evidence>
<dbReference type="EMBL" id="JACXVP010000008">
    <property type="protein sequence ID" value="KAG5590493.1"/>
    <property type="molecule type" value="Genomic_DNA"/>
</dbReference>
<name>A0A9J5XRS9_SOLCO</name>
<comment type="caution">
    <text evidence="1">The sequence shown here is derived from an EMBL/GenBank/DDBJ whole genome shotgun (WGS) entry which is preliminary data.</text>
</comment>
<sequence>MDSATLVSFKRKCAHHAAEKIGPLKWLMQWDIVNLYCLRLKVCGGEQRAQVILFEEAKYLLGCNVQDYIESTLVCFERKCAYHAAEKTGPSNGLCNGTWLICRGFEENVIHAEKTI</sequence>
<accession>A0A9J5XRS9</accession>
<dbReference type="Proteomes" id="UP000824120">
    <property type="component" value="Chromosome 8"/>
</dbReference>
<dbReference type="AlphaFoldDB" id="A0A9J5XRS9"/>
<protein>
    <submittedName>
        <fullName evidence="1">Uncharacterized protein</fullName>
    </submittedName>
</protein>
<keyword evidence="2" id="KW-1185">Reference proteome</keyword>